<comment type="caution">
    <text evidence="8">The sequence shown here is derived from an EMBL/GenBank/DDBJ whole genome shotgun (WGS) entry which is preliminary data.</text>
</comment>
<feature type="compositionally biased region" description="Low complexity" evidence="6">
    <location>
        <begin position="832"/>
        <end position="844"/>
    </location>
</feature>
<name>A0A010R6Y3_9PEZI</name>
<gene>
    <name evidence="8" type="ORF">CFIO01_02750</name>
</gene>
<dbReference type="AlphaFoldDB" id="A0A010R6Y3"/>
<dbReference type="HOGENOM" id="CLU_003864_1_0_1"/>
<dbReference type="KEGG" id="cfj:CFIO01_02750"/>
<evidence type="ECO:0000256" key="5">
    <source>
        <dbReference type="ARBA" id="ARBA00023242"/>
    </source>
</evidence>
<keyword evidence="7" id="KW-1133">Transmembrane helix</keyword>
<feature type="transmembrane region" description="Helical" evidence="7">
    <location>
        <begin position="12"/>
        <end position="32"/>
    </location>
</feature>
<evidence type="ECO:0000256" key="6">
    <source>
        <dbReference type="SAM" id="MobiDB-lite"/>
    </source>
</evidence>
<evidence type="ECO:0000256" key="4">
    <source>
        <dbReference type="ARBA" id="ARBA00023163"/>
    </source>
</evidence>
<dbReference type="OrthoDB" id="10018191at2759"/>
<evidence type="ECO:0000313" key="8">
    <source>
        <dbReference type="EMBL" id="EXF84435.1"/>
    </source>
</evidence>
<keyword evidence="3" id="KW-0805">Transcription regulation</keyword>
<evidence type="ECO:0000256" key="3">
    <source>
        <dbReference type="ARBA" id="ARBA00023015"/>
    </source>
</evidence>
<evidence type="ECO:0008006" key="10">
    <source>
        <dbReference type="Google" id="ProtNLM"/>
    </source>
</evidence>
<dbReference type="Proteomes" id="UP000020467">
    <property type="component" value="Unassembled WGS sequence"/>
</dbReference>
<evidence type="ECO:0000313" key="9">
    <source>
        <dbReference type="Proteomes" id="UP000020467"/>
    </source>
</evidence>
<protein>
    <recommendedName>
        <fullName evidence="10">Transcription factor domain-containing protein</fullName>
    </recommendedName>
</protein>
<feature type="compositionally biased region" description="Polar residues" evidence="6">
    <location>
        <begin position="849"/>
        <end position="858"/>
    </location>
</feature>
<dbReference type="eggNOG" id="KOG1721">
    <property type="taxonomic scope" value="Eukaryota"/>
</dbReference>
<keyword evidence="2" id="KW-0862">Zinc</keyword>
<dbReference type="PANTHER" id="PTHR47660">
    <property type="entry name" value="TRANSCRIPTION FACTOR WITH C2H2 AND ZN(2)-CYS(6) DNA BINDING DOMAIN (EUROFUNG)-RELATED-RELATED"/>
    <property type="match status" value="1"/>
</dbReference>
<evidence type="ECO:0000256" key="2">
    <source>
        <dbReference type="ARBA" id="ARBA00022833"/>
    </source>
</evidence>
<keyword evidence="1" id="KW-0479">Metal-binding</keyword>
<feature type="region of interest" description="Disordered" evidence="6">
    <location>
        <begin position="815"/>
        <end position="858"/>
    </location>
</feature>
<dbReference type="CDD" id="cd12148">
    <property type="entry name" value="fungal_TF_MHR"/>
    <property type="match status" value="1"/>
</dbReference>
<evidence type="ECO:0000256" key="7">
    <source>
        <dbReference type="SAM" id="Phobius"/>
    </source>
</evidence>
<keyword evidence="7" id="KW-0472">Membrane</keyword>
<dbReference type="PANTHER" id="PTHR47660:SF7">
    <property type="entry name" value="TRANSCRIPTION FACTOR WITH C2H2 AND ZN(2)-CYS(6) DNA BINDING DOMAIN (EUROFUNG)"/>
    <property type="match status" value="1"/>
</dbReference>
<keyword evidence="9" id="KW-1185">Reference proteome</keyword>
<accession>A0A010R6Y3</accession>
<evidence type="ECO:0000256" key="1">
    <source>
        <dbReference type="ARBA" id="ARBA00022723"/>
    </source>
</evidence>
<dbReference type="EMBL" id="JARH01000168">
    <property type="protein sequence ID" value="EXF84435.1"/>
    <property type="molecule type" value="Genomic_DNA"/>
</dbReference>
<dbReference type="GO" id="GO:0046872">
    <property type="term" value="F:metal ion binding"/>
    <property type="evidence" value="ECO:0007669"/>
    <property type="project" value="UniProtKB-KW"/>
</dbReference>
<keyword evidence="4" id="KW-0804">Transcription</keyword>
<organism evidence="8 9">
    <name type="scientific">Colletotrichum fioriniae PJ7</name>
    <dbReference type="NCBI Taxonomy" id="1445577"/>
    <lineage>
        <taxon>Eukaryota</taxon>
        <taxon>Fungi</taxon>
        <taxon>Dikarya</taxon>
        <taxon>Ascomycota</taxon>
        <taxon>Pezizomycotina</taxon>
        <taxon>Sordariomycetes</taxon>
        <taxon>Hypocreomycetidae</taxon>
        <taxon>Glomerellales</taxon>
        <taxon>Glomerellaceae</taxon>
        <taxon>Colletotrichum</taxon>
        <taxon>Colletotrichum acutatum species complex</taxon>
    </lineage>
</organism>
<keyword evidence="7" id="KW-0812">Transmembrane</keyword>
<sequence>MRLASETRPSYVLIILAGVGLIPDIFLSVEMLRGVTSSFMLAQTLASGAPRPRLGTSKHVRPAPSHTSSALAIFRVVDAWKKASSVTTNPLNQECPFQRDDETLALQFGESRDWQLRTPSWNHPSNPNHMRQPLGQDDAFEKQHAASSLDRDFRANVRAIRGTLDTGVDAERDIGTGPQDRNLTPWDEPALDQDHMEFHQPTVSQDLAAGSAVGEGAQNLPQADNNYIAVNSHTPSQGELNLDTVTNVSHLNRQDQMSAFITYMRDGSSATDASVLDRSHDTISHRQLYVNGPGFRESQADRGFQERHATILRRGVPDLDSRPDMYWSDILREEIHQAKSQPSKSRFTIPDSVYQEVRIRLLGKSQKPLLPERYAADLDILLAQNTLEYLFELYFDHFHPLHPFVDRSLLSIPVWGWSLCIGVAAIGSRYPSLPELTDFGEQLCSALHELLLREASNMSFLYPSTAISLVYNSCLQLQLLEEDDKIGLYVEGQSAEQVWLAWHFRETRRRTGHFIWLTHVVVKLLDSWLALAANRPPSIPSGKLALKMPSTEQLWEADSADNWFKAFSLQTGTEHSVNTILSEESVRPSVRDSFGKLWSSHSSPQPDNQLGVIIMIHMLLRRKWDMGQYFGEAVPLEIAYSHRIGGRESQQQRYLGSIPEYAEWRDYVCDCLDLLHWDAVGFISQQSMFECSSILHLHLSRLIILAPVEALLQCAHARATGTFNQCLPHSIYASSEHRTTWNATILSWIQEDIYKARLAVIHAGAVLWHVRRFSSHPVVEPFAVFLAALTLWAFGNFGPRREHTCSSLTCSQHTERFPSGETPSTTGAFPCSDSSDTSSPAAPSRMDTIHSQNRSSTSTRCEISLTKRRMPRLLQLDRPLDDEFVQYFIRFGKNTQLFLEGVDDLCSQEGATQILQEASRILIEQPTFWTISEGYAAQLDAISASTAITEES</sequence>
<proteinExistence type="predicted"/>
<reference evidence="8 9" key="1">
    <citation type="submission" date="2014-02" db="EMBL/GenBank/DDBJ databases">
        <title>The genome sequence of Colletotrichum fioriniae PJ7.</title>
        <authorList>
            <person name="Baroncelli R."/>
            <person name="Thon M.R."/>
        </authorList>
    </citation>
    <scope>NUCLEOTIDE SEQUENCE [LARGE SCALE GENOMIC DNA]</scope>
    <source>
        <strain evidence="8 9">PJ7</strain>
    </source>
</reference>
<keyword evidence="5" id="KW-0539">Nucleus</keyword>